<dbReference type="SUPFAM" id="SSF158573">
    <property type="entry name" value="GINS helical bundle-like"/>
    <property type="match status" value="1"/>
</dbReference>
<dbReference type="SUPFAM" id="SSF160059">
    <property type="entry name" value="PriA/YqbF domain"/>
    <property type="match status" value="1"/>
</dbReference>
<dbReference type="InterPro" id="IPR038437">
    <property type="entry name" value="GINS_Psf3_sf"/>
</dbReference>
<dbReference type="PANTHER" id="PTHR22768">
    <property type="entry name" value="DNA REPLICATION COMPLEX GINS PROTEIN PSF3"/>
    <property type="match status" value="1"/>
</dbReference>
<dbReference type="InterPro" id="IPR055221">
    <property type="entry name" value="PSF3_N"/>
</dbReference>
<evidence type="ECO:0000256" key="5">
    <source>
        <dbReference type="ARBA" id="ARBA00022705"/>
    </source>
</evidence>
<comment type="subunit">
    <text evidence="3">Component of the GINS complex which is a heterotetramer of SLD5, PSF1, PSF2 and PSF3.</text>
</comment>
<dbReference type="Pfam" id="PF05916">
    <property type="entry name" value="Sld5"/>
    <property type="match status" value="1"/>
</dbReference>
<feature type="domain" description="DNA replication complex GINS protein PSF3 N-terminal" evidence="9">
    <location>
        <begin position="4"/>
        <end position="56"/>
    </location>
</feature>
<evidence type="ECO:0000256" key="3">
    <source>
        <dbReference type="ARBA" id="ARBA00011352"/>
    </source>
</evidence>
<comment type="subcellular location">
    <subcellularLocation>
        <location evidence="1 7">Nucleus</location>
    </subcellularLocation>
</comment>
<proteinExistence type="inferred from homology"/>
<dbReference type="InterPro" id="IPR036224">
    <property type="entry name" value="GINS_bundle-like_dom_sf"/>
</dbReference>
<dbReference type="STRING" id="45286.A0A0X8HT81"/>
<dbReference type="GeneID" id="28724358"/>
<protein>
    <recommendedName>
        <fullName evidence="4 7">DNA replication complex GINS protein PSF3</fullName>
    </recommendedName>
</protein>
<dbReference type="CDD" id="cd21693">
    <property type="entry name" value="GINS_B_Psf3"/>
    <property type="match status" value="1"/>
</dbReference>
<evidence type="ECO:0000313" key="10">
    <source>
        <dbReference type="EMBL" id="AMD21082.1"/>
    </source>
</evidence>
<gene>
    <name evidence="10" type="ORF">AW171_hschr53015</name>
</gene>
<comment type="similarity">
    <text evidence="2 7">Belongs to the GINS3/PSF3 family.</text>
</comment>
<organism evidence="10 11">
    <name type="scientific">Eremothecium sinecaudum</name>
    <dbReference type="NCBI Taxonomy" id="45286"/>
    <lineage>
        <taxon>Eukaryota</taxon>
        <taxon>Fungi</taxon>
        <taxon>Dikarya</taxon>
        <taxon>Ascomycota</taxon>
        <taxon>Saccharomycotina</taxon>
        <taxon>Saccharomycetes</taxon>
        <taxon>Saccharomycetales</taxon>
        <taxon>Saccharomycetaceae</taxon>
        <taxon>Eremothecium</taxon>
    </lineage>
</organism>
<keyword evidence="6 7" id="KW-0539">Nucleus</keyword>
<evidence type="ECO:0000256" key="6">
    <source>
        <dbReference type="ARBA" id="ARBA00023242"/>
    </source>
</evidence>
<keyword evidence="11" id="KW-1185">Reference proteome</keyword>
<dbReference type="OrthoDB" id="10251744at2759"/>
<comment type="function">
    <text evidence="7">The GINS complex plays an essential role in the initiation of DNA replication.</text>
</comment>
<dbReference type="GO" id="GO:1902975">
    <property type="term" value="P:mitotic DNA replication initiation"/>
    <property type="evidence" value="ECO:0007669"/>
    <property type="project" value="TreeGrafter"/>
</dbReference>
<dbReference type="AlphaFoldDB" id="A0A0X8HT81"/>
<accession>A0A0X8HT81</accession>
<feature type="domain" description="GINS subunit" evidence="8">
    <location>
        <begin position="80"/>
        <end position="183"/>
    </location>
</feature>
<dbReference type="Pfam" id="PF22466">
    <property type="entry name" value="PSF3_N"/>
    <property type="match status" value="1"/>
</dbReference>
<name>A0A0X8HT81_9SACH</name>
<evidence type="ECO:0000313" key="11">
    <source>
        <dbReference type="Proteomes" id="UP000243052"/>
    </source>
</evidence>
<dbReference type="InterPro" id="IPR021151">
    <property type="entry name" value="GINS_A"/>
</dbReference>
<dbReference type="CDD" id="cd11713">
    <property type="entry name" value="GINS_A_psf3"/>
    <property type="match status" value="1"/>
</dbReference>
<keyword evidence="5 7" id="KW-0235">DNA replication</keyword>
<dbReference type="EMBL" id="CP014245">
    <property type="protein sequence ID" value="AMD21082.1"/>
    <property type="molecule type" value="Genomic_DNA"/>
</dbReference>
<sequence>MGYYDIDDILAENTKFACSFNYEIPGLGYLEGSNGKPIHKNAKVELPFWLGNVLAIVPGDHEHEDEEPQPFVQLLAPEIFSNRVINAIKANPRGLDIHSINGHFYALAVKWATLFSDAELVQVLSDMILERAQEINSHASSVSLDPDLMLSDTTARFQLTLDEFEKNLYRVTHDSYKRAKLWLTKK</sequence>
<evidence type="ECO:0000259" key="9">
    <source>
        <dbReference type="Pfam" id="PF22466"/>
    </source>
</evidence>
<dbReference type="PANTHER" id="PTHR22768:SF0">
    <property type="entry name" value="DNA REPLICATION COMPLEX GINS PROTEIN PSF3"/>
    <property type="match status" value="1"/>
</dbReference>
<reference evidence="10 11" key="1">
    <citation type="submission" date="2016-01" db="EMBL/GenBank/DDBJ databases">
        <title>Genome sequence of the yeast Holleya sinecauda.</title>
        <authorList>
            <person name="Dietrich F.S."/>
        </authorList>
    </citation>
    <scope>NUCLEOTIDE SEQUENCE [LARGE SCALE GENOMIC DNA]</scope>
    <source>
        <strain evidence="10 11">ATCC 58844</strain>
    </source>
</reference>
<dbReference type="RefSeq" id="XP_017988078.1">
    <property type="nucleotide sequence ID" value="XM_018132641.1"/>
</dbReference>
<dbReference type="Gene3D" id="1.20.58.2050">
    <property type="match status" value="1"/>
</dbReference>
<evidence type="ECO:0000256" key="1">
    <source>
        <dbReference type="ARBA" id="ARBA00004123"/>
    </source>
</evidence>
<dbReference type="InterPro" id="IPR010492">
    <property type="entry name" value="GINS_Psf3"/>
</dbReference>
<evidence type="ECO:0000256" key="2">
    <source>
        <dbReference type="ARBA" id="ARBA00006343"/>
    </source>
</evidence>
<dbReference type="GO" id="GO:0000811">
    <property type="term" value="C:GINS complex"/>
    <property type="evidence" value="ECO:0007669"/>
    <property type="project" value="UniProtKB-UniRule"/>
</dbReference>
<evidence type="ECO:0000259" key="8">
    <source>
        <dbReference type="Pfam" id="PF05916"/>
    </source>
</evidence>
<dbReference type="Proteomes" id="UP000243052">
    <property type="component" value="Chromosome v"/>
</dbReference>
<evidence type="ECO:0000256" key="4">
    <source>
        <dbReference type="ARBA" id="ARBA00015140"/>
    </source>
</evidence>
<evidence type="ECO:0000256" key="7">
    <source>
        <dbReference type="RuleBase" id="RU367161"/>
    </source>
</evidence>